<dbReference type="Pfam" id="PF13302">
    <property type="entry name" value="Acetyltransf_3"/>
    <property type="match status" value="1"/>
</dbReference>
<name>A0A9J6P5U3_9CLOT</name>
<dbReference type="GO" id="GO:0016747">
    <property type="term" value="F:acyltransferase activity, transferring groups other than amino-acyl groups"/>
    <property type="evidence" value="ECO:0007669"/>
    <property type="project" value="InterPro"/>
</dbReference>
<reference evidence="2" key="2">
    <citation type="submission" date="2021-04" db="EMBL/GenBank/DDBJ databases">
        <authorList>
            <person name="Dong X."/>
        </authorList>
    </citation>
    <scope>NUCLEOTIDE SEQUENCE</scope>
    <source>
        <strain evidence="2">ZWT</strain>
    </source>
</reference>
<evidence type="ECO:0000313" key="2">
    <source>
        <dbReference type="EMBL" id="MCM1991612.1"/>
    </source>
</evidence>
<feature type="domain" description="N-acetyltransferase" evidence="1">
    <location>
        <begin position="8"/>
        <end position="163"/>
    </location>
</feature>
<dbReference type="AlphaFoldDB" id="A0A9J6P5U3"/>
<gene>
    <name evidence="2" type="ORF">KDK92_17895</name>
</gene>
<protein>
    <submittedName>
        <fullName evidence="2">GNAT family N-acetyltransferase</fullName>
    </submittedName>
</protein>
<dbReference type="Proteomes" id="UP001056429">
    <property type="component" value="Unassembled WGS sequence"/>
</dbReference>
<dbReference type="InterPro" id="IPR051531">
    <property type="entry name" value="N-acetyltransferase"/>
</dbReference>
<dbReference type="RefSeq" id="WP_250860755.1">
    <property type="nucleotide sequence ID" value="NZ_JAGSOJ010000004.1"/>
</dbReference>
<dbReference type="SUPFAM" id="SSF55729">
    <property type="entry name" value="Acyl-CoA N-acyltransferases (Nat)"/>
    <property type="match status" value="1"/>
</dbReference>
<accession>A0A9J6P5U3</accession>
<comment type="caution">
    <text evidence="2">The sequence shown here is derived from an EMBL/GenBank/DDBJ whole genome shotgun (WGS) entry which is preliminary data.</text>
</comment>
<sequence>MTENSLNINLRNRKLEHIKRFWEVSKDPELQKLFPFQDNTLEEAIEMYEKSLLPDATSYGKTIYVNDCYIGDVWCYCMDERVEKSCFLSIVIFDKDYWNKGIGAKILNEFNQIIAHKYSINKICAFTYKFNIASRRTLEKVGFKCMEEFEENDITSLYYELKL</sequence>
<evidence type="ECO:0000313" key="3">
    <source>
        <dbReference type="Proteomes" id="UP001056429"/>
    </source>
</evidence>
<dbReference type="PANTHER" id="PTHR43792:SF10">
    <property type="entry name" value="N-ACETYLTRANSFERASE DOMAIN-CONTAINING PROTEIN"/>
    <property type="match status" value="1"/>
</dbReference>
<evidence type="ECO:0000259" key="1">
    <source>
        <dbReference type="PROSITE" id="PS51186"/>
    </source>
</evidence>
<reference evidence="2" key="1">
    <citation type="journal article" date="2021" name="mSystems">
        <title>Bacteria and Archaea Synergistically Convert Glycine Betaine to Biogenic Methane in the Formosa Cold Seep of the South China Sea.</title>
        <authorList>
            <person name="Li L."/>
            <person name="Zhang W."/>
            <person name="Zhang S."/>
            <person name="Song L."/>
            <person name="Sun Q."/>
            <person name="Zhang H."/>
            <person name="Xiang H."/>
            <person name="Dong X."/>
        </authorList>
    </citation>
    <scope>NUCLEOTIDE SEQUENCE</scope>
    <source>
        <strain evidence="2">ZWT</strain>
    </source>
</reference>
<dbReference type="EMBL" id="JAGSOJ010000004">
    <property type="protein sequence ID" value="MCM1991612.1"/>
    <property type="molecule type" value="Genomic_DNA"/>
</dbReference>
<dbReference type="PANTHER" id="PTHR43792">
    <property type="entry name" value="GNAT FAMILY, PUTATIVE (AFU_ORTHOLOGUE AFUA_3G00765)-RELATED-RELATED"/>
    <property type="match status" value="1"/>
</dbReference>
<dbReference type="Gene3D" id="3.40.630.30">
    <property type="match status" value="1"/>
</dbReference>
<dbReference type="PROSITE" id="PS51186">
    <property type="entry name" value="GNAT"/>
    <property type="match status" value="1"/>
</dbReference>
<dbReference type="InterPro" id="IPR016181">
    <property type="entry name" value="Acyl_CoA_acyltransferase"/>
</dbReference>
<keyword evidence="3" id="KW-1185">Reference proteome</keyword>
<dbReference type="InterPro" id="IPR000182">
    <property type="entry name" value="GNAT_dom"/>
</dbReference>
<proteinExistence type="predicted"/>
<organism evidence="2 3">
    <name type="scientific">Oceanirhabdus seepicola</name>
    <dbReference type="NCBI Taxonomy" id="2828781"/>
    <lineage>
        <taxon>Bacteria</taxon>
        <taxon>Bacillati</taxon>
        <taxon>Bacillota</taxon>
        <taxon>Clostridia</taxon>
        <taxon>Eubacteriales</taxon>
        <taxon>Clostridiaceae</taxon>
        <taxon>Oceanirhabdus</taxon>
    </lineage>
</organism>